<gene>
    <name evidence="1" type="ordered locus">Pedsa_3747</name>
</gene>
<evidence type="ECO:0000313" key="2">
    <source>
        <dbReference type="Proteomes" id="UP000000310"/>
    </source>
</evidence>
<dbReference type="eggNOG" id="COG3409">
    <property type="taxonomic scope" value="Bacteria"/>
</dbReference>
<dbReference type="AlphaFoldDB" id="F0S6F0"/>
<protein>
    <recommendedName>
        <fullName evidence="3">Peptidoglycan-binding protein</fullName>
    </recommendedName>
</protein>
<dbReference type="Proteomes" id="UP000000310">
    <property type="component" value="Chromosome"/>
</dbReference>
<keyword evidence="2" id="KW-1185">Reference proteome</keyword>
<evidence type="ECO:0008006" key="3">
    <source>
        <dbReference type="Google" id="ProtNLM"/>
    </source>
</evidence>
<accession>F0S6F0</accession>
<reference evidence="1 2" key="1">
    <citation type="journal article" date="2011" name="Stand. Genomic Sci.">
        <title>Complete genome sequence of the gliding, heparinolytic Pedobacter saltans type strain (113).</title>
        <authorList>
            <person name="Liolios K."/>
            <person name="Sikorski J."/>
            <person name="Lu M."/>
            <person name="Nolan M."/>
            <person name="Lapidus A."/>
            <person name="Lucas S."/>
            <person name="Hammon N."/>
            <person name="Deshpande S."/>
            <person name="Cheng J.F."/>
            <person name="Tapia R."/>
            <person name="Han C."/>
            <person name="Goodwin L."/>
            <person name="Pitluck S."/>
            <person name="Huntemann M."/>
            <person name="Ivanova N."/>
            <person name="Pagani I."/>
            <person name="Mavromatis K."/>
            <person name="Ovchinikova G."/>
            <person name="Pati A."/>
            <person name="Chen A."/>
            <person name="Palaniappan K."/>
            <person name="Land M."/>
            <person name="Hauser L."/>
            <person name="Brambilla E.M."/>
            <person name="Kotsyurbenko O."/>
            <person name="Rohde M."/>
            <person name="Tindall B.J."/>
            <person name="Abt B."/>
            <person name="Goker M."/>
            <person name="Detter J.C."/>
            <person name="Woyke T."/>
            <person name="Bristow J."/>
            <person name="Eisen J.A."/>
            <person name="Markowitz V."/>
            <person name="Hugenholtz P."/>
            <person name="Klenk H.P."/>
            <person name="Kyrpides N.C."/>
        </authorList>
    </citation>
    <scope>NUCLEOTIDE SEQUENCE [LARGE SCALE GENOMIC DNA]</scope>
    <source>
        <strain evidence="2">ATCC 51119 / DSM 12145 / JCM 21818 / LMG 10337 / NBRC 100064 / NCIMB 13643</strain>
    </source>
</reference>
<dbReference type="EMBL" id="CP002545">
    <property type="protein sequence ID" value="ADY54276.1"/>
    <property type="molecule type" value="Genomic_DNA"/>
</dbReference>
<dbReference type="HOGENOM" id="CLU_126559_0_0_10"/>
<proteinExistence type="predicted"/>
<name>F0S6F0_PSESL</name>
<evidence type="ECO:0000313" key="1">
    <source>
        <dbReference type="EMBL" id="ADY54276.1"/>
    </source>
</evidence>
<dbReference type="KEGG" id="psn:Pedsa_3747"/>
<dbReference type="Gene3D" id="3.90.1720.10">
    <property type="entry name" value="endopeptidase domain like (from Nostoc punctiforme)"/>
    <property type="match status" value="1"/>
</dbReference>
<sequence length="182" mass="20583">MAANYIILAFFCFITPGSNWRTNSNLLKIQEQANREKIVAIARGELGVREITGNNDGERVEEYLAITGLKKGQPWCASFMSWVFKKAGYQEPCTAWSPALFVNKVITKAIKPGNVLGVWFPDKKRIAHAGLVEQQQGDWIVSIEGNTNVFGSREGDGVYRKRRHIKTIYRYADWLAKKESSP</sequence>
<reference evidence="2" key="2">
    <citation type="submission" date="2011-02" db="EMBL/GenBank/DDBJ databases">
        <title>The complete genome of Pedobacter saltans DSM 12145.</title>
        <authorList>
            <consortium name="US DOE Joint Genome Institute (JGI-PGF)"/>
            <person name="Lucas S."/>
            <person name="Copeland A."/>
            <person name="Lapidus A."/>
            <person name="Bruce D."/>
            <person name="Goodwin L."/>
            <person name="Pitluck S."/>
            <person name="Kyrpides N."/>
            <person name="Mavromatis K."/>
            <person name="Pagani I."/>
            <person name="Ivanova N."/>
            <person name="Ovchinnikova G."/>
            <person name="Lu M."/>
            <person name="Detter J.C."/>
            <person name="Han C."/>
            <person name="Land M."/>
            <person name="Hauser L."/>
            <person name="Markowitz V."/>
            <person name="Cheng J.-F."/>
            <person name="Hugenholtz P."/>
            <person name="Woyke T."/>
            <person name="Wu D."/>
            <person name="Tindall B."/>
            <person name="Pomrenke H.G."/>
            <person name="Brambilla E."/>
            <person name="Klenk H.-P."/>
            <person name="Eisen J.A."/>
        </authorList>
    </citation>
    <scope>NUCLEOTIDE SEQUENCE [LARGE SCALE GENOMIC DNA]</scope>
    <source>
        <strain evidence="2">ATCC 51119 / DSM 12145 / JCM 21818 / LMG 10337 / NBRC 100064 / NCIMB 13643</strain>
    </source>
</reference>
<organism evidence="1 2">
    <name type="scientific">Pseudopedobacter saltans (strain ATCC 51119 / DSM 12145 / JCM 21818 / CCUG 39354 / LMG 10337 / NBRC 100064 / NCIMB 13643)</name>
    <name type="common">Pedobacter saltans</name>
    <dbReference type="NCBI Taxonomy" id="762903"/>
    <lineage>
        <taxon>Bacteria</taxon>
        <taxon>Pseudomonadati</taxon>
        <taxon>Bacteroidota</taxon>
        <taxon>Sphingobacteriia</taxon>
        <taxon>Sphingobacteriales</taxon>
        <taxon>Sphingobacteriaceae</taxon>
        <taxon>Pseudopedobacter</taxon>
    </lineage>
</organism>
<dbReference type="STRING" id="762903.Pedsa_3747"/>
<dbReference type="RefSeq" id="WP_013634756.1">
    <property type="nucleotide sequence ID" value="NC_015177.1"/>
</dbReference>